<dbReference type="GO" id="GO:0015276">
    <property type="term" value="F:ligand-gated monoatomic ion channel activity"/>
    <property type="evidence" value="ECO:0007669"/>
    <property type="project" value="InterPro"/>
</dbReference>
<proteinExistence type="inferred from homology"/>
<evidence type="ECO:0000256" key="9">
    <source>
        <dbReference type="PIRSR" id="PIRSR601508-2"/>
    </source>
</evidence>
<keyword evidence="14" id="KW-1185">Reference proteome</keyword>
<evidence type="ECO:0000256" key="3">
    <source>
        <dbReference type="ARBA" id="ARBA00022475"/>
    </source>
</evidence>
<keyword evidence="4 11" id="KW-0812">Transmembrane</keyword>
<evidence type="ECO:0000256" key="5">
    <source>
        <dbReference type="ARBA" id="ARBA00022989"/>
    </source>
</evidence>
<dbReference type="Pfam" id="PF00060">
    <property type="entry name" value="Lig_chan"/>
    <property type="match status" value="1"/>
</dbReference>
<dbReference type="InterPro" id="IPR001320">
    <property type="entry name" value="Iontro_rcpt_C"/>
</dbReference>
<evidence type="ECO:0000256" key="7">
    <source>
        <dbReference type="ARBA" id="ARBA00023170"/>
    </source>
</evidence>
<reference evidence="13" key="2">
    <citation type="submission" date="2022-06" db="UniProtKB">
        <authorList>
            <consortium name="EnsemblMetazoa"/>
        </authorList>
    </citation>
    <scope>IDENTIFICATION</scope>
</reference>
<dbReference type="Proteomes" id="UP000007819">
    <property type="component" value="Chromosome X"/>
</dbReference>
<dbReference type="FunFam" id="1.10.287.70:FF:000143">
    <property type="entry name" value="Probable glutamate receptor"/>
    <property type="match status" value="1"/>
</dbReference>
<dbReference type="CTD" id="42471"/>
<dbReference type="GO" id="GO:0038023">
    <property type="term" value="F:signaling receptor activity"/>
    <property type="evidence" value="ECO:0007669"/>
    <property type="project" value="InterPro"/>
</dbReference>
<dbReference type="Gene3D" id="3.40.50.2300">
    <property type="match status" value="1"/>
</dbReference>
<accession>A0A8R2NVD7</accession>
<feature type="disulfide bond" evidence="10">
    <location>
        <begin position="763"/>
        <end position="818"/>
    </location>
</feature>
<dbReference type="Gene3D" id="1.10.287.70">
    <property type="match status" value="1"/>
</dbReference>
<dbReference type="InterPro" id="IPR001508">
    <property type="entry name" value="Iono_Glu_rcpt_met"/>
</dbReference>
<keyword evidence="6 11" id="KW-0472">Membrane</keyword>
<dbReference type="Gene3D" id="3.40.190.10">
    <property type="entry name" value="Periplasmic binding protein-like II"/>
    <property type="match status" value="1"/>
</dbReference>
<name>A0A8R2NVD7_ACYPI</name>
<evidence type="ECO:0000256" key="4">
    <source>
        <dbReference type="ARBA" id="ARBA00022692"/>
    </source>
</evidence>
<evidence type="ECO:0000256" key="10">
    <source>
        <dbReference type="PIRSR" id="PIRSR601508-3"/>
    </source>
</evidence>
<feature type="site" description="Crucial to convey clamshell closure to channel opening" evidence="9">
    <location>
        <position position="677"/>
    </location>
</feature>
<dbReference type="PANTHER" id="PTHR42643:SF24">
    <property type="entry name" value="IONOTROPIC RECEPTOR 60A"/>
    <property type="match status" value="1"/>
</dbReference>
<feature type="transmembrane region" description="Helical" evidence="11">
    <location>
        <begin position="649"/>
        <end position="670"/>
    </location>
</feature>
<reference evidence="14" key="1">
    <citation type="submission" date="2010-06" db="EMBL/GenBank/DDBJ databases">
        <authorList>
            <person name="Jiang H."/>
            <person name="Abraham K."/>
            <person name="Ali S."/>
            <person name="Alsbrooks S.L."/>
            <person name="Anim B.N."/>
            <person name="Anosike U.S."/>
            <person name="Attaway T."/>
            <person name="Bandaranaike D.P."/>
            <person name="Battles P.K."/>
            <person name="Bell S.N."/>
            <person name="Bell A.V."/>
            <person name="Beltran B."/>
            <person name="Bickham C."/>
            <person name="Bustamante Y."/>
            <person name="Caleb T."/>
            <person name="Canada A."/>
            <person name="Cardenas V."/>
            <person name="Carter K."/>
            <person name="Chacko J."/>
            <person name="Chandrabose M.N."/>
            <person name="Chavez D."/>
            <person name="Chavez A."/>
            <person name="Chen L."/>
            <person name="Chu H.-S."/>
            <person name="Claassen K.J."/>
            <person name="Cockrell R."/>
            <person name="Collins M."/>
            <person name="Cooper J.A."/>
            <person name="Cree A."/>
            <person name="Curry S.M."/>
            <person name="Da Y."/>
            <person name="Dao M.D."/>
            <person name="Das B."/>
            <person name="Davila M.-L."/>
            <person name="Davy-Carroll L."/>
            <person name="Denson S."/>
            <person name="Dinh H."/>
            <person name="Ebong V.E."/>
            <person name="Edwards J.R."/>
            <person name="Egan A."/>
            <person name="El-Daye J."/>
            <person name="Escobedo L."/>
            <person name="Fernandez S."/>
            <person name="Fernando P.R."/>
            <person name="Flagg N."/>
            <person name="Forbes L.D."/>
            <person name="Fowler R.G."/>
            <person name="Fu Q."/>
            <person name="Gabisi R.A."/>
            <person name="Ganer J."/>
            <person name="Garbino Pronczuk A."/>
            <person name="Garcia R.M."/>
            <person name="Garner T."/>
            <person name="Garrett T.E."/>
            <person name="Gonzalez D.A."/>
            <person name="Hamid H."/>
            <person name="Hawkins E.S."/>
            <person name="Hirani K."/>
            <person name="Hogues M.E."/>
            <person name="Hollins B."/>
            <person name="Hsiao C.-H."/>
            <person name="Jabil R."/>
            <person name="James M.L."/>
            <person name="Jhangiani S.N."/>
            <person name="Johnson B."/>
            <person name="Johnson Q."/>
            <person name="Joshi V."/>
            <person name="Kalu J.B."/>
            <person name="Kam C."/>
            <person name="Kashfia A."/>
            <person name="Keebler J."/>
            <person name="Kisamo H."/>
            <person name="Kovar C.L."/>
            <person name="Lago L.A."/>
            <person name="Lai C.-Y."/>
            <person name="Laidlaw J."/>
            <person name="Lara F."/>
            <person name="Le T.-K."/>
            <person name="Lee S.L."/>
            <person name="Legall F.H."/>
            <person name="Lemon S.J."/>
            <person name="Lewis L.R."/>
            <person name="Li B."/>
            <person name="Liu Y."/>
            <person name="Liu Y.-S."/>
            <person name="Lopez J."/>
            <person name="Lozado R.J."/>
            <person name="Lu J."/>
            <person name="Madu R.C."/>
            <person name="Maheshwari M."/>
            <person name="Maheshwari R."/>
            <person name="Malloy K."/>
            <person name="Martinez E."/>
            <person name="Mathew T."/>
            <person name="Mercado I.C."/>
            <person name="Mercado C."/>
            <person name="Meyer B."/>
            <person name="Montgomery K."/>
            <person name="Morgan M.B."/>
            <person name="Munidasa M."/>
            <person name="Nazareth L.V."/>
            <person name="Nelson J."/>
            <person name="Ng B.M."/>
            <person name="Nguyen N.B."/>
            <person name="Nguyen P.Q."/>
            <person name="Nguyen T."/>
            <person name="Obregon M."/>
            <person name="Okwuonu G.O."/>
            <person name="Onwere C.G."/>
            <person name="Orozco G."/>
            <person name="Parra A."/>
            <person name="Patel S."/>
            <person name="Patil S."/>
            <person name="Perez A."/>
            <person name="Perez Y."/>
            <person name="Pham C."/>
            <person name="Primus E.L."/>
            <person name="Pu L.-L."/>
            <person name="Puazo M."/>
            <person name="Qin X."/>
            <person name="Quiroz J.B."/>
            <person name="Reese J."/>
            <person name="Richards S."/>
            <person name="Rives C.M."/>
            <person name="Robberts R."/>
            <person name="Ruiz S.J."/>
            <person name="Ruiz M.J."/>
            <person name="Santibanez J."/>
            <person name="Schneider B.W."/>
            <person name="Sisson I."/>
            <person name="Smith M."/>
            <person name="Sodergren E."/>
            <person name="Song X.-Z."/>
            <person name="Song B.B."/>
            <person name="Summersgill H."/>
            <person name="Thelus R."/>
            <person name="Thornton R.D."/>
            <person name="Trejos Z.Y."/>
            <person name="Usmani K."/>
            <person name="Vattathil S."/>
            <person name="Villasana D."/>
            <person name="Walker D.L."/>
            <person name="Wang S."/>
            <person name="Wang K."/>
            <person name="White C.S."/>
            <person name="Williams A.C."/>
            <person name="Williamson J."/>
            <person name="Wilson K."/>
            <person name="Woghiren I.O."/>
            <person name="Woodworth J.R."/>
            <person name="Worley K.C."/>
            <person name="Wright R.A."/>
            <person name="Wu W."/>
            <person name="Young L."/>
            <person name="Zhang L."/>
            <person name="Zhang J."/>
            <person name="Zhu Y."/>
            <person name="Muzny D.M."/>
            <person name="Weinstock G."/>
            <person name="Gibbs R.A."/>
        </authorList>
    </citation>
    <scope>NUCLEOTIDE SEQUENCE [LARGE SCALE GENOMIC DNA]</scope>
    <source>
        <strain evidence="14">LSR1</strain>
    </source>
</reference>
<evidence type="ECO:0000256" key="1">
    <source>
        <dbReference type="ARBA" id="ARBA00004651"/>
    </source>
</evidence>
<evidence type="ECO:0000256" key="6">
    <source>
        <dbReference type="ARBA" id="ARBA00023136"/>
    </source>
</evidence>
<sequence length="876" mass="99537">MLLTASGCPGMMILTTVYNIIAHNILIITICNGLNIYNIDTGPRNNDTVAIIINPKFTASKNNEIWNTINGHIYKLKQDVFKQAGVSVEVYKTTNIKLSKDIVSIFIVSYCEDIWDLYYKAEFEGLNGLLYISITDTDCPRLPTDEAITIPLTVHHSELSQMILDLRMSNAFSWKSAVLMHDNSIGDSVLQHIVTSLTKYYPSNIMSPSITIFEIYTQGSEWKRRKLFMEDLQHFLKMSEINSNYICIVSILYVPLILDVAKSLNLMTAENSWLIIIPDIDSSRNNTSSFTNLLSEGENISFIYNSTKTGSKCIGGILCLVDELMSVFIMAFSALIQQEIELSQRVSEEEWDEIRPSKIDRRQSMVSFIKFRLNESGVCETCPLWQIDSGVTWGQEHFGQGCYILPVGNWNTKTGLKLTEPLFLHLANGFRGIALPIATFNFPPWQIVNFNRSGHLIGYSGLVFDIINQLAKTLNFTYNVIVISNTEQMNTTRTLFMQNNVLGEHDAVVSKPLWDKMIDLVRSEKVFIAAAAFAVKEANQILVNYTTHISLEPHQILVARPKELSRALLFTAPFTLLTWLCIAIVVGLMGPLLNVFHVLSPYYEYHNIPRKGGLNSPLNCFWYVYGALLQQGGAHLPDADSGRLVVGTWWLFVLVIVTTYSGNLVAYLTFPQMDSMVSNVADLMARKPQGYSWGIPKTSNLHSLLTTLPDDTMVKELIKNAEHHEELSRSIIERVRSGKHAFIHRRTNLMYIMKNDFLKTNRCDFAIGNEDFAEEKLAMMLSKESPYLSRINREIEKMHKVGLINKWLVDTLPKKDQCWTNTQLEVTNHKVNLDDMQGSFIVLLLGVLSSLVSFVFEYILHKYINRRQIVITPFIN</sequence>
<evidence type="ECO:0000256" key="2">
    <source>
        <dbReference type="ARBA" id="ARBA00008685"/>
    </source>
</evidence>
<evidence type="ECO:0000256" key="11">
    <source>
        <dbReference type="SAM" id="Phobius"/>
    </source>
</evidence>
<evidence type="ECO:0000259" key="12">
    <source>
        <dbReference type="Pfam" id="PF00060"/>
    </source>
</evidence>
<dbReference type="GeneID" id="100574542"/>
<dbReference type="PANTHER" id="PTHR42643">
    <property type="entry name" value="IONOTROPIC RECEPTOR 20A-RELATED"/>
    <property type="match status" value="1"/>
</dbReference>
<dbReference type="KEGG" id="api:100574542"/>
<comment type="similarity">
    <text evidence="2">Belongs to the glutamate-gated ion channel (TC 1.A.10.1) family.</text>
</comment>
<dbReference type="PRINTS" id="PR00177">
    <property type="entry name" value="NMDARECEPTOR"/>
</dbReference>
<evidence type="ECO:0000313" key="14">
    <source>
        <dbReference type="Proteomes" id="UP000007819"/>
    </source>
</evidence>
<protein>
    <recommendedName>
        <fullName evidence="12">Ionotropic glutamate receptor C-terminal domain-containing protein</fullName>
    </recommendedName>
</protein>
<keyword evidence="10" id="KW-1015">Disulfide bond</keyword>
<dbReference type="EnsemblMetazoa" id="XM_029491044.1">
    <property type="protein sequence ID" value="XP_029346904.1"/>
    <property type="gene ID" value="LOC100574542"/>
</dbReference>
<feature type="transmembrane region" description="Helical" evidence="11">
    <location>
        <begin position="567"/>
        <end position="593"/>
    </location>
</feature>
<feature type="domain" description="Ionotropic glutamate receptor C-terminal" evidence="12">
    <location>
        <begin position="578"/>
        <end position="847"/>
    </location>
</feature>
<comment type="subcellular location">
    <subcellularLocation>
        <location evidence="1">Cell membrane</location>
        <topology evidence="1">Multi-pass membrane protein</topology>
    </subcellularLocation>
</comment>
<dbReference type="GO" id="GO:0005886">
    <property type="term" value="C:plasma membrane"/>
    <property type="evidence" value="ECO:0007669"/>
    <property type="project" value="UniProtKB-SubCell"/>
</dbReference>
<dbReference type="OrthoDB" id="5984008at2759"/>
<dbReference type="AlphaFoldDB" id="A0A8R2NVD7"/>
<keyword evidence="7" id="KW-0675">Receptor</keyword>
<keyword evidence="8" id="KW-0325">Glycoprotein</keyword>
<keyword evidence="3" id="KW-1003">Cell membrane</keyword>
<feature type="transmembrane region" description="Helical" evidence="11">
    <location>
        <begin position="314"/>
        <end position="336"/>
    </location>
</feature>
<evidence type="ECO:0000313" key="13">
    <source>
        <dbReference type="EnsemblMetazoa" id="XP_029346904.1"/>
    </source>
</evidence>
<keyword evidence="5 11" id="KW-1133">Transmembrane helix</keyword>
<dbReference type="GO" id="GO:0050906">
    <property type="term" value="P:detection of stimulus involved in sensory perception"/>
    <property type="evidence" value="ECO:0007669"/>
    <property type="project" value="UniProtKB-ARBA"/>
</dbReference>
<dbReference type="RefSeq" id="XP_029346904.1">
    <property type="nucleotide sequence ID" value="XM_029491044.1"/>
</dbReference>
<evidence type="ECO:0000256" key="8">
    <source>
        <dbReference type="ARBA" id="ARBA00023180"/>
    </source>
</evidence>
<feature type="transmembrane region" description="Helical" evidence="11">
    <location>
        <begin position="840"/>
        <end position="860"/>
    </location>
</feature>
<organism evidence="13 14">
    <name type="scientific">Acyrthosiphon pisum</name>
    <name type="common">Pea aphid</name>
    <dbReference type="NCBI Taxonomy" id="7029"/>
    <lineage>
        <taxon>Eukaryota</taxon>
        <taxon>Metazoa</taxon>
        <taxon>Ecdysozoa</taxon>
        <taxon>Arthropoda</taxon>
        <taxon>Hexapoda</taxon>
        <taxon>Insecta</taxon>
        <taxon>Pterygota</taxon>
        <taxon>Neoptera</taxon>
        <taxon>Paraneoptera</taxon>
        <taxon>Hemiptera</taxon>
        <taxon>Sternorrhyncha</taxon>
        <taxon>Aphidomorpha</taxon>
        <taxon>Aphidoidea</taxon>
        <taxon>Aphididae</taxon>
        <taxon>Macrosiphini</taxon>
        <taxon>Acyrthosiphon</taxon>
    </lineage>
</organism>
<dbReference type="InterPro" id="IPR052192">
    <property type="entry name" value="Insect_Ionotropic_Sensory_Rcpt"/>
</dbReference>
<dbReference type="SUPFAM" id="SSF53850">
    <property type="entry name" value="Periplasmic binding protein-like II"/>
    <property type="match status" value="1"/>
</dbReference>
<feature type="site" description="Interaction with the cone snail toxin Con-ikot-ikot" evidence="9">
    <location>
        <position position="797"/>
    </location>
</feature>